<accession>A0A6A6WML2</accession>
<dbReference type="RefSeq" id="XP_033605902.1">
    <property type="nucleotide sequence ID" value="XM_033749212.1"/>
</dbReference>
<organism evidence="2 3">
    <name type="scientific">Pseudovirgaria hyperparasitica</name>
    <dbReference type="NCBI Taxonomy" id="470096"/>
    <lineage>
        <taxon>Eukaryota</taxon>
        <taxon>Fungi</taxon>
        <taxon>Dikarya</taxon>
        <taxon>Ascomycota</taxon>
        <taxon>Pezizomycotina</taxon>
        <taxon>Dothideomycetes</taxon>
        <taxon>Dothideomycetes incertae sedis</taxon>
        <taxon>Acrospermales</taxon>
        <taxon>Acrospermaceae</taxon>
        <taxon>Pseudovirgaria</taxon>
    </lineage>
</organism>
<name>A0A6A6WML2_9PEZI</name>
<feature type="region of interest" description="Disordered" evidence="1">
    <location>
        <begin position="172"/>
        <end position="205"/>
    </location>
</feature>
<sequence>MKNGFPVSHPGDGPRHRFPFAEDSSESWHSQESPQDITAQISTMHTCSLHRRLHQASACRWDADSASFGLQVIAVGLRRRSPAVWAIQIPPPDYQVPDFTLQSYLSANPTQLGLGYVKNKGQFKSKEPGKVLKLSVIYVVIRRGVHVDIALQICFSATTAVRRCGVIEFAKTEDSDDRTQDWASNSSKPRESRNEAPSGGGDNEH</sequence>
<evidence type="ECO:0000313" key="2">
    <source>
        <dbReference type="EMBL" id="KAF2763451.1"/>
    </source>
</evidence>
<evidence type="ECO:0000256" key="1">
    <source>
        <dbReference type="SAM" id="MobiDB-lite"/>
    </source>
</evidence>
<keyword evidence="3" id="KW-1185">Reference proteome</keyword>
<dbReference type="GeneID" id="54490266"/>
<protein>
    <submittedName>
        <fullName evidence="2">Uncharacterized protein</fullName>
    </submittedName>
</protein>
<proteinExistence type="predicted"/>
<feature type="region of interest" description="Disordered" evidence="1">
    <location>
        <begin position="1"/>
        <end position="35"/>
    </location>
</feature>
<reference evidence="2" key="1">
    <citation type="journal article" date="2020" name="Stud. Mycol.">
        <title>101 Dothideomycetes genomes: a test case for predicting lifestyles and emergence of pathogens.</title>
        <authorList>
            <person name="Haridas S."/>
            <person name="Albert R."/>
            <person name="Binder M."/>
            <person name="Bloem J."/>
            <person name="Labutti K."/>
            <person name="Salamov A."/>
            <person name="Andreopoulos B."/>
            <person name="Baker S."/>
            <person name="Barry K."/>
            <person name="Bills G."/>
            <person name="Bluhm B."/>
            <person name="Cannon C."/>
            <person name="Castanera R."/>
            <person name="Culley D."/>
            <person name="Daum C."/>
            <person name="Ezra D."/>
            <person name="Gonzalez J."/>
            <person name="Henrissat B."/>
            <person name="Kuo A."/>
            <person name="Liang C."/>
            <person name="Lipzen A."/>
            <person name="Lutzoni F."/>
            <person name="Magnuson J."/>
            <person name="Mondo S."/>
            <person name="Nolan M."/>
            <person name="Ohm R."/>
            <person name="Pangilinan J."/>
            <person name="Park H.-J."/>
            <person name="Ramirez L."/>
            <person name="Alfaro M."/>
            <person name="Sun H."/>
            <person name="Tritt A."/>
            <person name="Yoshinaga Y."/>
            <person name="Zwiers L.-H."/>
            <person name="Turgeon B."/>
            <person name="Goodwin S."/>
            <person name="Spatafora J."/>
            <person name="Crous P."/>
            <person name="Grigoriev I."/>
        </authorList>
    </citation>
    <scope>NUCLEOTIDE SEQUENCE</scope>
    <source>
        <strain evidence="2">CBS 121739</strain>
    </source>
</reference>
<dbReference type="AlphaFoldDB" id="A0A6A6WML2"/>
<evidence type="ECO:0000313" key="3">
    <source>
        <dbReference type="Proteomes" id="UP000799437"/>
    </source>
</evidence>
<dbReference type="EMBL" id="ML996565">
    <property type="protein sequence ID" value="KAF2763451.1"/>
    <property type="molecule type" value="Genomic_DNA"/>
</dbReference>
<dbReference type="Proteomes" id="UP000799437">
    <property type="component" value="Unassembled WGS sequence"/>
</dbReference>
<gene>
    <name evidence="2" type="ORF">EJ05DRAFT_534797</name>
</gene>